<name>S9U661_9TRYP</name>
<dbReference type="Proteomes" id="UP000015354">
    <property type="component" value="Unassembled WGS sequence"/>
</dbReference>
<proteinExistence type="predicted"/>
<evidence type="ECO:0000313" key="2">
    <source>
        <dbReference type="EMBL" id="EPY24433.1"/>
    </source>
</evidence>
<evidence type="ECO:0000256" key="1">
    <source>
        <dbReference type="SAM" id="MobiDB-lite"/>
    </source>
</evidence>
<keyword evidence="4" id="KW-1185">Reference proteome</keyword>
<dbReference type="OrthoDB" id="243628at2759"/>
<dbReference type="EMBL" id="ATMH01007183">
    <property type="protein sequence ID" value="EPY24433.1"/>
    <property type="molecule type" value="Genomic_DNA"/>
</dbReference>
<gene>
    <name evidence="3" type="ORF">STCU_00680</name>
    <name evidence="2" type="ORF">STCU_07183</name>
</gene>
<reference evidence="2 4" key="1">
    <citation type="journal article" date="2013" name="PLoS ONE">
        <title>Predicting the Proteins of Angomonas deanei, Strigomonas culicis and Their Respective Endosymbionts Reveals New Aspects of the Trypanosomatidae Family.</title>
        <authorList>
            <person name="Motta M.C."/>
            <person name="Martins A.C."/>
            <person name="de Souza S.S."/>
            <person name="Catta-Preta C.M."/>
            <person name="Silva R."/>
            <person name="Klein C.C."/>
            <person name="de Almeida L.G."/>
            <person name="de Lima Cunha O."/>
            <person name="Ciapina L.P."/>
            <person name="Brocchi M."/>
            <person name="Colabardini A.C."/>
            <person name="de Araujo Lima B."/>
            <person name="Machado C.R."/>
            <person name="de Almeida Soares C.M."/>
            <person name="Probst C.M."/>
            <person name="de Menezes C.B."/>
            <person name="Thompson C.E."/>
            <person name="Bartholomeu D.C."/>
            <person name="Gradia D.F."/>
            <person name="Pavoni D.P."/>
            <person name="Grisard E.C."/>
            <person name="Fantinatti-Garboggini F."/>
            <person name="Marchini F.K."/>
            <person name="Rodrigues-Luiz G.F."/>
            <person name="Wagner G."/>
            <person name="Goldman G.H."/>
            <person name="Fietto J.L."/>
            <person name="Elias M.C."/>
            <person name="Goldman M.H."/>
            <person name="Sagot M.F."/>
            <person name="Pereira M."/>
            <person name="Stoco P.H."/>
            <person name="de Mendonca-Neto R.P."/>
            <person name="Teixeira S.M."/>
            <person name="Maciel T.E."/>
            <person name="de Oliveira Mendes T.A."/>
            <person name="Urmenyi T.P."/>
            <person name="de Souza W."/>
            <person name="Schenkman S."/>
            <person name="de Vasconcelos A.T."/>
        </authorList>
    </citation>
    <scope>NUCLEOTIDE SEQUENCE [LARGE SCALE GENOMIC DNA]</scope>
</reference>
<comment type="caution">
    <text evidence="2">The sequence shown here is derived from an EMBL/GenBank/DDBJ whole genome shotgun (WGS) entry which is preliminary data.</text>
</comment>
<evidence type="ECO:0000313" key="3">
    <source>
        <dbReference type="EMBL" id="EPY36249.1"/>
    </source>
</evidence>
<evidence type="ECO:0000313" key="4">
    <source>
        <dbReference type="Proteomes" id="UP000015354"/>
    </source>
</evidence>
<organism evidence="2 4">
    <name type="scientific">Strigomonas culicis</name>
    <dbReference type="NCBI Taxonomy" id="28005"/>
    <lineage>
        <taxon>Eukaryota</taxon>
        <taxon>Discoba</taxon>
        <taxon>Euglenozoa</taxon>
        <taxon>Kinetoplastea</taxon>
        <taxon>Metakinetoplastina</taxon>
        <taxon>Trypanosomatida</taxon>
        <taxon>Trypanosomatidae</taxon>
        <taxon>Strigomonadinae</taxon>
        <taxon>Strigomonas</taxon>
    </lineage>
</organism>
<reference evidence="2" key="2">
    <citation type="submission" date="2013-03" db="EMBL/GenBank/DDBJ databases">
        <authorList>
            <person name="Motta M.C.M."/>
            <person name="Martins A.C.A."/>
            <person name="Preta C.M.C.C."/>
            <person name="Silva R."/>
            <person name="de Souza S.S."/>
            <person name="Klein C.C."/>
            <person name="de Almeida L.G.P."/>
            <person name="Cunha O.L."/>
            <person name="Colabardini A.C."/>
            <person name="Lima B.A."/>
            <person name="Machado C.R."/>
            <person name="Soares C.M.A."/>
            <person name="de Menezes C.B.A."/>
            <person name="Bartolomeu D.C."/>
            <person name="Grisard E.C."/>
            <person name="Fantinatti-Garboggini F."/>
            <person name="Rodrigues-Luiz G.F."/>
            <person name="Wagner G."/>
            <person name="Goldman G.H."/>
            <person name="Fietto J.L.R."/>
            <person name="Ciapina L.P."/>
            <person name="Brocchi M."/>
            <person name="Elias M.C."/>
            <person name="Goldman M.H.S."/>
            <person name="Sagot M.-F."/>
            <person name="Pereira M."/>
            <person name="Stoco P.H."/>
            <person name="Teixeira S.M.R."/>
            <person name="de Mendonca-Neto R.P."/>
            <person name="Maciel T.E.F."/>
            <person name="Mendes T.A.O."/>
            <person name="Urmenyi T.P."/>
            <person name="Teixeira M.M.G."/>
            <person name="de Camargo E.F.P."/>
            <person name="de Sousa W."/>
            <person name="Schenkman S."/>
            <person name="de Vasconcelos A.T.R."/>
        </authorList>
    </citation>
    <scope>NUCLEOTIDE SEQUENCE</scope>
</reference>
<feature type="region of interest" description="Disordered" evidence="1">
    <location>
        <begin position="236"/>
        <end position="263"/>
    </location>
</feature>
<protein>
    <submittedName>
        <fullName evidence="2">Uncharacterized protein</fullName>
    </submittedName>
</protein>
<sequence>MLRLVRARLARDSLNRGSSMTLGSKGARPGPGPHRRRMPWTASKEYVPGVVLQARDKMILDGRQLVEADSIERAAQVDPLEALQAAVSQYEYNTSTGHNIFQLASQAPCEGRGQIFYRKEWREGTYDKYVTLTAVEFGRDGAAGGTAYGYVTFHGESTTRPVRIDHADVPGWYIEEDETRAVPLDEVVLPPPSIGTEVPVDPSTYRLRAYPFYDAPNPSAFVERLLKDRGVLPDVPVDTLPGDDAAAGGEGAADGSEDVTKRA</sequence>
<accession>S9U661</accession>
<feature type="region of interest" description="Disordered" evidence="1">
    <location>
        <begin position="15"/>
        <end position="39"/>
    </location>
</feature>
<dbReference type="AlphaFoldDB" id="S9U661"/>
<dbReference type="EMBL" id="ATMH01000680">
    <property type="protein sequence ID" value="EPY36249.1"/>
    <property type="molecule type" value="Genomic_DNA"/>
</dbReference>